<keyword evidence="3" id="KW-0479">Metal-binding</keyword>
<evidence type="ECO:0000256" key="3">
    <source>
        <dbReference type="ARBA" id="ARBA00022723"/>
    </source>
</evidence>
<comment type="caution">
    <text evidence="8">The sequence shown here is derived from an EMBL/GenBank/DDBJ whole genome shotgun (WGS) entry which is preliminary data.</text>
</comment>
<dbReference type="AlphaFoldDB" id="W9YPM0"/>
<dbReference type="Proteomes" id="UP000019478">
    <property type="component" value="Unassembled WGS sequence"/>
</dbReference>
<evidence type="ECO:0000256" key="6">
    <source>
        <dbReference type="ARBA" id="ARBA00023004"/>
    </source>
</evidence>
<accession>W9YPM0</accession>
<dbReference type="eggNOG" id="ENOG502QS34">
    <property type="taxonomic scope" value="Eukaryota"/>
</dbReference>
<dbReference type="HOGENOM" id="CLU_046574_1_0_1"/>
<dbReference type="SUPFAM" id="SSF51197">
    <property type="entry name" value="Clavaminate synthase-like"/>
    <property type="match status" value="1"/>
</dbReference>
<evidence type="ECO:0000313" key="8">
    <source>
        <dbReference type="EMBL" id="EXJ84214.1"/>
    </source>
</evidence>
<feature type="domain" description="TauD/TfdA-like" evidence="7">
    <location>
        <begin position="15"/>
        <end position="358"/>
    </location>
</feature>
<keyword evidence="6" id="KW-0408">Iron</keyword>
<dbReference type="GeneID" id="19168999"/>
<dbReference type="GO" id="GO:0046872">
    <property type="term" value="F:metal ion binding"/>
    <property type="evidence" value="ECO:0007669"/>
    <property type="project" value="UniProtKB-KW"/>
</dbReference>
<reference evidence="8 9" key="1">
    <citation type="submission" date="2013-03" db="EMBL/GenBank/DDBJ databases">
        <title>The Genome Sequence of Capronia epimyces CBS 606.96.</title>
        <authorList>
            <consortium name="The Broad Institute Genomics Platform"/>
            <person name="Cuomo C."/>
            <person name="de Hoog S."/>
            <person name="Gorbushina A."/>
            <person name="Walker B."/>
            <person name="Young S.K."/>
            <person name="Zeng Q."/>
            <person name="Gargeya S."/>
            <person name="Fitzgerald M."/>
            <person name="Haas B."/>
            <person name="Abouelleil A."/>
            <person name="Allen A.W."/>
            <person name="Alvarado L."/>
            <person name="Arachchi H.M."/>
            <person name="Berlin A.M."/>
            <person name="Chapman S.B."/>
            <person name="Gainer-Dewar J."/>
            <person name="Goldberg J."/>
            <person name="Griggs A."/>
            <person name="Gujja S."/>
            <person name="Hansen M."/>
            <person name="Howarth C."/>
            <person name="Imamovic A."/>
            <person name="Ireland A."/>
            <person name="Larimer J."/>
            <person name="McCowan C."/>
            <person name="Murphy C."/>
            <person name="Pearson M."/>
            <person name="Poon T.W."/>
            <person name="Priest M."/>
            <person name="Roberts A."/>
            <person name="Saif S."/>
            <person name="Shea T."/>
            <person name="Sisk P."/>
            <person name="Sykes S."/>
            <person name="Wortman J."/>
            <person name="Nusbaum C."/>
            <person name="Birren B."/>
        </authorList>
    </citation>
    <scope>NUCLEOTIDE SEQUENCE [LARGE SCALE GENOMIC DNA]</scope>
    <source>
        <strain evidence="8 9">CBS 606.96</strain>
    </source>
</reference>
<sequence>MTVTTTPCTRPLPKPFETSSINFGAEISGLDIENLSDNDFELLRVALYKHNVLVIKNQHRLSPRAQCELTRRFDPDADVYSHGKTIDKRSVLHKDLTTIPHQPQVQVIGHGQIESYEGLTNLKLKHPHHRVFHKHPVPEADDFHKTHFYRWHIDSAMYDLDPPLVTSLLAIRVPTGRRQLCTYDDGTGDEMEVPLGTTAFFSGYQMYDLLSEKDKEFARTSQVEYAAHPYIWMANARSRSNGLGLYCDGLELADDQLPPVEPHKIKRYPMVWKNPVTGQLAMMVYPTPARRIHLQDGSVIDDLAEVRQTLYRMQRPAISPQFIYPHDWEEGDLVLFNNHGVMHSIVGAFADHEVRLFRQCNMAASRPPLGPD</sequence>
<dbReference type="RefSeq" id="XP_007733199.1">
    <property type="nucleotide sequence ID" value="XM_007735009.1"/>
</dbReference>
<dbReference type="EMBL" id="AMGY01000004">
    <property type="protein sequence ID" value="EXJ84214.1"/>
    <property type="molecule type" value="Genomic_DNA"/>
</dbReference>
<evidence type="ECO:0000256" key="1">
    <source>
        <dbReference type="ARBA" id="ARBA00001954"/>
    </source>
</evidence>
<dbReference type="InterPro" id="IPR003819">
    <property type="entry name" value="TauD/TfdA-like"/>
</dbReference>
<comment type="cofactor">
    <cofactor evidence="1">
        <name>Fe(2+)</name>
        <dbReference type="ChEBI" id="CHEBI:29033"/>
    </cofactor>
</comment>
<evidence type="ECO:0000259" key="7">
    <source>
        <dbReference type="Pfam" id="PF02668"/>
    </source>
</evidence>
<keyword evidence="5" id="KW-0560">Oxidoreductase</keyword>
<protein>
    <recommendedName>
        <fullName evidence="7">TauD/TfdA-like domain-containing protein</fullName>
    </recommendedName>
</protein>
<gene>
    <name evidence="8" type="ORF">A1O3_04881</name>
</gene>
<comment type="similarity">
    <text evidence="2">Belongs to the TfdA dioxygenase family.</text>
</comment>
<dbReference type="InterPro" id="IPR042098">
    <property type="entry name" value="TauD-like_sf"/>
</dbReference>
<evidence type="ECO:0000256" key="4">
    <source>
        <dbReference type="ARBA" id="ARBA00022964"/>
    </source>
</evidence>
<keyword evidence="9" id="KW-1185">Reference proteome</keyword>
<dbReference type="STRING" id="1182542.W9YPM0"/>
<dbReference type="Pfam" id="PF02668">
    <property type="entry name" value="TauD"/>
    <property type="match status" value="1"/>
</dbReference>
<dbReference type="InterPro" id="IPR051178">
    <property type="entry name" value="TfdA_dioxygenase"/>
</dbReference>
<organism evidence="8 9">
    <name type="scientific">Capronia epimyces CBS 606.96</name>
    <dbReference type="NCBI Taxonomy" id="1182542"/>
    <lineage>
        <taxon>Eukaryota</taxon>
        <taxon>Fungi</taxon>
        <taxon>Dikarya</taxon>
        <taxon>Ascomycota</taxon>
        <taxon>Pezizomycotina</taxon>
        <taxon>Eurotiomycetes</taxon>
        <taxon>Chaetothyriomycetidae</taxon>
        <taxon>Chaetothyriales</taxon>
        <taxon>Herpotrichiellaceae</taxon>
        <taxon>Capronia</taxon>
    </lineage>
</organism>
<evidence type="ECO:0000313" key="9">
    <source>
        <dbReference type="Proteomes" id="UP000019478"/>
    </source>
</evidence>
<dbReference type="GO" id="GO:0051213">
    <property type="term" value="F:dioxygenase activity"/>
    <property type="evidence" value="ECO:0007669"/>
    <property type="project" value="UniProtKB-KW"/>
</dbReference>
<dbReference type="PANTHER" id="PTHR43779">
    <property type="entry name" value="DIOXYGENASE RV0097-RELATED"/>
    <property type="match status" value="1"/>
</dbReference>
<name>W9YPM0_9EURO</name>
<keyword evidence="4" id="KW-0223">Dioxygenase</keyword>
<dbReference type="OrthoDB" id="93019at2759"/>
<dbReference type="PANTHER" id="PTHR43779:SF2">
    <property type="entry name" value="ALPHA-KETOGLUTARATE-DEPENDENT XANTHINE DIOXYGENASE XAN1"/>
    <property type="match status" value="1"/>
</dbReference>
<dbReference type="Gene3D" id="3.60.130.10">
    <property type="entry name" value="Clavaminate synthase-like"/>
    <property type="match status" value="1"/>
</dbReference>
<evidence type="ECO:0000256" key="2">
    <source>
        <dbReference type="ARBA" id="ARBA00005896"/>
    </source>
</evidence>
<evidence type="ECO:0000256" key="5">
    <source>
        <dbReference type="ARBA" id="ARBA00023002"/>
    </source>
</evidence>
<proteinExistence type="inferred from homology"/>